<feature type="domain" description="Tim44-like" evidence="2">
    <location>
        <begin position="112"/>
        <end position="256"/>
    </location>
</feature>
<dbReference type="Proteomes" id="UP000030008">
    <property type="component" value="Unassembled WGS sequence"/>
</dbReference>
<dbReference type="InterPro" id="IPR007379">
    <property type="entry name" value="Tim44-like_dom"/>
</dbReference>
<accession>A0A099IAQ2</accession>
<sequence>MICYLVFFLYNEHIKGDAMKKKCLVYLIILPLLLPLSAYARAGGGGSGGGGGSSSGGSSSGSTNSDHYYGRGYNDPIGSMFSTIAIGGLLVLIPAMPMLAYRRRVKKKAKQSAALLHRMEDTDAIWNEKLIKQRVEDIYYHVQDAWTNAKVEDLKPYLTEHLYEQWKMRFTWMELRNERNVLDNIKLRRSAVVGIQDYRDDSQDFCWLYIEGSMIDYTINSQTQTITEGKRKTSTFVEYWKLQRIGDTFYLDDVRQKEDVNPEDFTDWRE</sequence>
<evidence type="ECO:0000256" key="1">
    <source>
        <dbReference type="SAM" id="Phobius"/>
    </source>
</evidence>
<dbReference type="Gene3D" id="3.10.450.240">
    <property type="match status" value="1"/>
</dbReference>
<protein>
    <recommendedName>
        <fullName evidence="2">Tim44-like domain-containing protein</fullName>
    </recommendedName>
</protein>
<comment type="caution">
    <text evidence="3">The sequence shown here is derived from an EMBL/GenBank/DDBJ whole genome shotgun (WGS) entry which is preliminary data.</text>
</comment>
<keyword evidence="1" id="KW-0472">Membrane</keyword>
<keyword evidence="1" id="KW-1133">Transmembrane helix</keyword>
<evidence type="ECO:0000313" key="4">
    <source>
        <dbReference type="Proteomes" id="UP000030008"/>
    </source>
</evidence>
<dbReference type="SUPFAM" id="SSF54427">
    <property type="entry name" value="NTF2-like"/>
    <property type="match status" value="1"/>
</dbReference>
<dbReference type="InterPro" id="IPR032710">
    <property type="entry name" value="NTF2-like_dom_sf"/>
</dbReference>
<proteinExistence type="predicted"/>
<name>A0A099IAQ2_CLOIN</name>
<dbReference type="AlphaFoldDB" id="A0A099IAQ2"/>
<dbReference type="Pfam" id="PF04280">
    <property type="entry name" value="Tim44"/>
    <property type="match status" value="1"/>
</dbReference>
<evidence type="ECO:0000313" key="3">
    <source>
        <dbReference type="EMBL" id="KGJ53973.1"/>
    </source>
</evidence>
<gene>
    <name evidence="3" type="ORF">CIAN88_05340</name>
</gene>
<keyword evidence="1" id="KW-0812">Transmembrane</keyword>
<organism evidence="3 4">
    <name type="scientific">Clostridium innocuum</name>
    <dbReference type="NCBI Taxonomy" id="1522"/>
    <lineage>
        <taxon>Bacteria</taxon>
        <taxon>Bacillati</taxon>
        <taxon>Bacillota</taxon>
        <taxon>Clostridia</taxon>
        <taxon>Eubacteriales</taxon>
        <taxon>Clostridiaceae</taxon>
        <taxon>Clostridium</taxon>
    </lineage>
</organism>
<evidence type="ECO:0000259" key="2">
    <source>
        <dbReference type="SMART" id="SM00978"/>
    </source>
</evidence>
<feature type="transmembrane region" description="Helical" evidence="1">
    <location>
        <begin position="77"/>
        <end position="101"/>
    </location>
</feature>
<dbReference type="EMBL" id="JQIF01000023">
    <property type="protein sequence ID" value="KGJ53973.1"/>
    <property type="molecule type" value="Genomic_DNA"/>
</dbReference>
<reference evidence="3 4" key="1">
    <citation type="submission" date="2014-08" db="EMBL/GenBank/DDBJ databases">
        <title>Clostridium innocuum, an unnegligible vancomycin-resistant pathogen causing extra-intestinal infections.</title>
        <authorList>
            <person name="Feng Y."/>
            <person name="Chiu C.-H."/>
        </authorList>
    </citation>
    <scope>NUCLEOTIDE SEQUENCE [LARGE SCALE GENOMIC DNA]</scope>
    <source>
        <strain evidence="3 4">AN88</strain>
    </source>
</reference>
<dbReference type="SMART" id="SM00978">
    <property type="entry name" value="Tim44"/>
    <property type="match status" value="1"/>
</dbReference>